<evidence type="ECO:0000256" key="4">
    <source>
        <dbReference type="ARBA" id="ARBA00022692"/>
    </source>
</evidence>
<comment type="subunit">
    <text evidence="9">The system is composed of three essential subunits: KdpA, KdpB and KdpC.</text>
</comment>
<proteinExistence type="inferred from homology"/>
<dbReference type="PIRSF" id="PIRSF001294">
    <property type="entry name" value="K_ATPaseA"/>
    <property type="match status" value="1"/>
</dbReference>
<dbReference type="Pfam" id="PF03814">
    <property type="entry name" value="KdpA"/>
    <property type="match status" value="1"/>
</dbReference>
<comment type="function">
    <text evidence="9">Part of the high-affinity ATP-driven potassium transport (or Kdp) system, which catalyzes the hydrolysis of ATP coupled with the electrogenic transport of potassium into the cytoplasm. This subunit binds the extracellular potassium ions and delivers the ions to the membrane domain of KdpB through an intramembrane tunnel.</text>
</comment>
<keyword evidence="1 9" id="KW-0813">Transport</keyword>
<dbReference type="OrthoDB" id="9763796at2"/>
<dbReference type="STRING" id="525909.Afer_1178"/>
<feature type="transmembrane region" description="Helical" evidence="9">
    <location>
        <begin position="280"/>
        <end position="300"/>
    </location>
</feature>
<organism evidence="10 11">
    <name type="scientific">Acidimicrobium ferrooxidans (strain DSM 10331 / JCM 15462 / NBRC 103882 / ICP)</name>
    <dbReference type="NCBI Taxonomy" id="525909"/>
    <lineage>
        <taxon>Bacteria</taxon>
        <taxon>Bacillati</taxon>
        <taxon>Actinomycetota</taxon>
        <taxon>Acidimicrobiia</taxon>
        <taxon>Acidimicrobiales</taxon>
        <taxon>Acidimicrobiaceae</taxon>
        <taxon>Acidimicrobium</taxon>
    </lineage>
</organism>
<dbReference type="GO" id="GO:0030955">
    <property type="term" value="F:potassium ion binding"/>
    <property type="evidence" value="ECO:0007669"/>
    <property type="project" value="UniProtKB-UniRule"/>
</dbReference>
<keyword evidence="11" id="KW-1185">Reference proteome</keyword>
<feature type="transmembrane region" description="Helical" evidence="9">
    <location>
        <begin position="129"/>
        <end position="150"/>
    </location>
</feature>
<dbReference type="KEGG" id="afo:Afer_1178"/>
<keyword evidence="4 9" id="KW-0812">Transmembrane</keyword>
<dbReference type="RefSeq" id="WP_015798596.1">
    <property type="nucleotide sequence ID" value="NC_013124.1"/>
</dbReference>
<feature type="transmembrane region" description="Helical" evidence="9">
    <location>
        <begin position="60"/>
        <end position="80"/>
    </location>
</feature>
<reference evidence="10 11" key="1">
    <citation type="journal article" date="2009" name="Stand. Genomic Sci.">
        <title>Complete genome sequence of Acidimicrobium ferrooxidans type strain (ICP).</title>
        <authorList>
            <person name="Clum A."/>
            <person name="Nolan M."/>
            <person name="Lang E."/>
            <person name="Glavina Del Rio T."/>
            <person name="Tice H."/>
            <person name="Copeland A."/>
            <person name="Cheng J.F."/>
            <person name="Lucas S."/>
            <person name="Chen F."/>
            <person name="Bruce D."/>
            <person name="Goodwin L."/>
            <person name="Pitluck S."/>
            <person name="Ivanova N."/>
            <person name="Mavrommatis K."/>
            <person name="Mikhailova N."/>
            <person name="Pati A."/>
            <person name="Chen A."/>
            <person name="Palaniappan K."/>
            <person name="Goker M."/>
            <person name="Spring S."/>
            <person name="Land M."/>
            <person name="Hauser L."/>
            <person name="Chang Y.J."/>
            <person name="Jeffries C.C."/>
            <person name="Chain P."/>
            <person name="Bristow J."/>
            <person name="Eisen J.A."/>
            <person name="Markowitz V."/>
            <person name="Hugenholtz P."/>
            <person name="Kyrpides N.C."/>
            <person name="Klenk H.P."/>
            <person name="Lapidus A."/>
        </authorList>
    </citation>
    <scope>NUCLEOTIDE SEQUENCE [LARGE SCALE GENOMIC DNA]</scope>
    <source>
        <strain evidence="11">DSM 10331 / JCM 15462 / NBRC 103882 / ICP</strain>
    </source>
</reference>
<keyword evidence="5 9" id="KW-0630">Potassium</keyword>
<evidence type="ECO:0000256" key="2">
    <source>
        <dbReference type="ARBA" id="ARBA00022475"/>
    </source>
</evidence>
<dbReference type="Proteomes" id="UP000000771">
    <property type="component" value="Chromosome"/>
</dbReference>
<feature type="transmembrane region" description="Helical" evidence="9">
    <location>
        <begin position="248"/>
        <end position="268"/>
    </location>
</feature>
<evidence type="ECO:0000256" key="7">
    <source>
        <dbReference type="ARBA" id="ARBA00023065"/>
    </source>
</evidence>
<keyword evidence="10" id="KW-0378">Hydrolase</keyword>
<feature type="transmembrane region" description="Helical" evidence="9">
    <location>
        <begin position="415"/>
        <end position="439"/>
    </location>
</feature>
<dbReference type="GO" id="GO:0005886">
    <property type="term" value="C:plasma membrane"/>
    <property type="evidence" value="ECO:0007669"/>
    <property type="project" value="UniProtKB-SubCell"/>
</dbReference>
<dbReference type="PANTHER" id="PTHR30607:SF2">
    <property type="entry name" value="POTASSIUM-TRANSPORTING ATPASE POTASSIUM-BINDING SUBUNIT"/>
    <property type="match status" value="1"/>
</dbReference>
<dbReference type="GO" id="GO:0008556">
    <property type="term" value="F:P-type potassium transmembrane transporter activity"/>
    <property type="evidence" value="ECO:0007669"/>
    <property type="project" value="InterPro"/>
</dbReference>
<dbReference type="AlphaFoldDB" id="C7LZF2"/>
<keyword evidence="2 9" id="KW-1003">Cell membrane</keyword>
<accession>C7LZF2</accession>
<evidence type="ECO:0000256" key="6">
    <source>
        <dbReference type="ARBA" id="ARBA00022989"/>
    </source>
</evidence>
<feature type="transmembrane region" description="Helical" evidence="9">
    <location>
        <begin position="481"/>
        <end position="505"/>
    </location>
</feature>
<comment type="subcellular location">
    <subcellularLocation>
        <location evidence="9">Cell membrane</location>
        <topology evidence="9">Multi-pass membrane protein</topology>
    </subcellularLocation>
</comment>
<dbReference type="GO" id="GO:0016787">
    <property type="term" value="F:hydrolase activity"/>
    <property type="evidence" value="ECO:0007669"/>
    <property type="project" value="UniProtKB-KW"/>
</dbReference>
<evidence type="ECO:0000256" key="1">
    <source>
        <dbReference type="ARBA" id="ARBA00022448"/>
    </source>
</evidence>
<dbReference type="PANTHER" id="PTHR30607">
    <property type="entry name" value="POTASSIUM-TRANSPORTING ATPASE A CHAIN"/>
    <property type="match status" value="1"/>
</dbReference>
<evidence type="ECO:0000256" key="5">
    <source>
        <dbReference type="ARBA" id="ARBA00022958"/>
    </source>
</evidence>
<dbReference type="HOGENOM" id="CLU_018614_3_0_11"/>
<evidence type="ECO:0000256" key="9">
    <source>
        <dbReference type="HAMAP-Rule" id="MF_00275"/>
    </source>
</evidence>
<dbReference type="EMBL" id="CP001631">
    <property type="protein sequence ID" value="ACU54110.1"/>
    <property type="molecule type" value="Genomic_DNA"/>
</dbReference>
<keyword evidence="7 9" id="KW-0406">Ion transport</keyword>
<feature type="transmembrane region" description="Helical" evidence="9">
    <location>
        <begin position="381"/>
        <end position="403"/>
    </location>
</feature>
<name>C7LZF2_ACIFD</name>
<dbReference type="InterPro" id="IPR004623">
    <property type="entry name" value="KdpA"/>
</dbReference>
<dbReference type="eggNOG" id="COG2060">
    <property type="taxonomic scope" value="Bacteria"/>
</dbReference>
<gene>
    <name evidence="9" type="primary">kdpA</name>
    <name evidence="10" type="ordered locus">Afer_1178</name>
</gene>
<evidence type="ECO:0000313" key="10">
    <source>
        <dbReference type="EMBL" id="ACU54110.1"/>
    </source>
</evidence>
<keyword evidence="3 9" id="KW-0633">Potassium transport</keyword>
<evidence type="ECO:0000256" key="8">
    <source>
        <dbReference type="ARBA" id="ARBA00023136"/>
    </source>
</evidence>
<feature type="transmembrane region" description="Helical" evidence="9">
    <location>
        <begin position="171"/>
        <end position="192"/>
    </location>
</feature>
<sequence length="564" mass="58846">MTFATELIVLAVALAVTWRVLGAYMAGVYEGRYSLLVRLERPVLALVGVSASEEQSWQRYARSLLVFSGVSIVVTYLIIVSQAHLPLDPQHLVGVPPALAFNTAVSFVTNTNWQNYAGETTMSYFSQMAALAVQNFVSAAVGIAVAIALVRGIARRGRATIGNFWVDTVRGVLWILLPISLVMAVVFVWQGALETLGGPVHVVDALNGVHQVIPRGPVASQEVIKQLGTNGGGYFNANGADPFENPTGLTNVLSIYLILAIPVALTYTFGRMVASVRDGVAVLAAMGIIFGVTLAVALVAEHQPNPAIQHAAGALASRGNLVGKESRFGIDNSTLYNIVSTQTSTGSVNSSMDSYTPIGGLAMMAGMAFGDITPGGVGSGLYTMLIFAIVTVFIAGLMVGRTPEYLGKKIQRTEIIWASVGVLVMPITVLVATGVAIALPSARAAILNAGPHGFSEVFYAMLSQGNNNGSAFAGLSSNTDFYNIVGGIVMLLGRFGVMVPVLALAGSLAAKEPVPATAGTFDTATPMFAGLLIGVIILVGALNFFPALSLGPIAEAVAHGRFFA</sequence>
<evidence type="ECO:0000256" key="3">
    <source>
        <dbReference type="ARBA" id="ARBA00022538"/>
    </source>
</evidence>
<comment type="similarity">
    <text evidence="9">Belongs to the KdpA family.</text>
</comment>
<dbReference type="NCBIfam" id="TIGR00680">
    <property type="entry name" value="kdpA"/>
    <property type="match status" value="1"/>
</dbReference>
<feature type="transmembrane region" description="Helical" evidence="9">
    <location>
        <begin position="92"/>
        <end position="109"/>
    </location>
</feature>
<feature type="transmembrane region" description="Helical" evidence="9">
    <location>
        <begin position="526"/>
        <end position="545"/>
    </location>
</feature>
<dbReference type="HAMAP" id="MF_00275">
    <property type="entry name" value="KdpA"/>
    <property type="match status" value="1"/>
</dbReference>
<keyword evidence="6 9" id="KW-1133">Transmembrane helix</keyword>
<evidence type="ECO:0000313" key="11">
    <source>
        <dbReference type="Proteomes" id="UP000000771"/>
    </source>
</evidence>
<keyword evidence="8 9" id="KW-0472">Membrane</keyword>
<protein>
    <recommendedName>
        <fullName evidence="9">Potassium-transporting ATPase potassium-binding subunit</fullName>
    </recommendedName>
    <alternativeName>
        <fullName evidence="9">ATP phosphohydrolase [potassium-transporting] A chain</fullName>
    </alternativeName>
    <alternativeName>
        <fullName evidence="9">Potassium-binding and translocating subunit A</fullName>
    </alternativeName>
    <alternativeName>
        <fullName evidence="9">Potassium-translocating ATPase A chain</fullName>
    </alternativeName>
</protein>